<dbReference type="InterPro" id="IPR046176">
    <property type="entry name" value="DUF6185"/>
</dbReference>
<protein>
    <submittedName>
        <fullName evidence="2">Uncharacterized protein</fullName>
    </submittedName>
</protein>
<dbReference type="RefSeq" id="WP_156206228.1">
    <property type="nucleotide sequence ID" value="NZ_WHPN01000271.1"/>
</dbReference>
<evidence type="ECO:0000256" key="1">
    <source>
        <dbReference type="SAM" id="MobiDB-lite"/>
    </source>
</evidence>
<proteinExistence type="predicted"/>
<reference evidence="2 3" key="1">
    <citation type="submission" date="2019-10" db="EMBL/GenBank/DDBJ databases">
        <title>Streptomyces tenebrisbrunneis sp.nov., an endogenous actinomycete isolated from of Lycium ruthenicum.</title>
        <authorList>
            <person name="Ma L."/>
        </authorList>
    </citation>
    <scope>NUCLEOTIDE SEQUENCE [LARGE SCALE GENOMIC DNA]</scope>
    <source>
        <strain evidence="2 3">TRM 66187</strain>
    </source>
</reference>
<gene>
    <name evidence="2" type="ORF">GCU69_14020</name>
</gene>
<dbReference type="EMBL" id="WHPN01000271">
    <property type="protein sequence ID" value="KAF4408542.1"/>
    <property type="molecule type" value="Genomic_DNA"/>
</dbReference>
<dbReference type="Proteomes" id="UP000621266">
    <property type="component" value="Unassembled WGS sequence"/>
</dbReference>
<feature type="compositionally biased region" description="Low complexity" evidence="1">
    <location>
        <begin position="113"/>
        <end position="125"/>
    </location>
</feature>
<keyword evidence="3" id="KW-1185">Reference proteome</keyword>
<organism evidence="2 3">
    <name type="scientific">Streptomyces lycii</name>
    <dbReference type="NCBI Taxonomy" id="2654337"/>
    <lineage>
        <taxon>Bacteria</taxon>
        <taxon>Bacillati</taxon>
        <taxon>Actinomycetota</taxon>
        <taxon>Actinomycetes</taxon>
        <taxon>Kitasatosporales</taxon>
        <taxon>Streptomycetaceae</taxon>
        <taxon>Streptomyces</taxon>
    </lineage>
</organism>
<comment type="caution">
    <text evidence="2">The sequence shown here is derived from an EMBL/GenBank/DDBJ whole genome shotgun (WGS) entry which is preliminary data.</text>
</comment>
<name>A0ABQ7FIT1_9ACTN</name>
<evidence type="ECO:0000313" key="3">
    <source>
        <dbReference type="Proteomes" id="UP000621266"/>
    </source>
</evidence>
<accession>A0ABQ7FIT1</accession>
<sequence length="125" mass="13410">MGSLHVAVAPGRLRAVLEQPLERSGGLLGAALHEGDRVKLPDRAWRYREVHALLRRLERGQSDDDAHTRRAFSLQTASVLGQFIALVTIWQFFVDRGGGPPQEIGIEHGEGPAGQSAGDQGAAGP</sequence>
<dbReference type="Pfam" id="PF19683">
    <property type="entry name" value="DUF6185"/>
    <property type="match status" value="1"/>
</dbReference>
<evidence type="ECO:0000313" key="2">
    <source>
        <dbReference type="EMBL" id="KAF4408542.1"/>
    </source>
</evidence>
<feature type="region of interest" description="Disordered" evidence="1">
    <location>
        <begin position="101"/>
        <end position="125"/>
    </location>
</feature>